<protein>
    <submittedName>
        <fullName evidence="4">Uncharacterized protein DUF4232</fullName>
    </submittedName>
</protein>
<feature type="domain" description="DUF4232" evidence="3">
    <location>
        <begin position="83"/>
        <end position="215"/>
    </location>
</feature>
<evidence type="ECO:0000313" key="5">
    <source>
        <dbReference type="Proteomes" id="UP000295764"/>
    </source>
</evidence>
<gene>
    <name evidence="4" type="ORF">EDF64_10574</name>
</gene>
<dbReference type="EMBL" id="SNVW01000005">
    <property type="protein sequence ID" value="TDN44242.1"/>
    <property type="molecule type" value="Genomic_DNA"/>
</dbReference>
<proteinExistence type="predicted"/>
<accession>A0A4V3BKU9</accession>
<dbReference type="Pfam" id="PF14016">
    <property type="entry name" value="DUF4232"/>
    <property type="match status" value="1"/>
</dbReference>
<feature type="signal peptide" evidence="2">
    <location>
        <begin position="1"/>
        <end position="29"/>
    </location>
</feature>
<evidence type="ECO:0000256" key="2">
    <source>
        <dbReference type="SAM" id="SignalP"/>
    </source>
</evidence>
<dbReference type="Proteomes" id="UP000295764">
    <property type="component" value="Unassembled WGS sequence"/>
</dbReference>
<dbReference type="InterPro" id="IPR025326">
    <property type="entry name" value="DUF4232"/>
</dbReference>
<keyword evidence="2" id="KW-0732">Signal</keyword>
<name>A0A4V3BKU9_9MICO</name>
<feature type="region of interest" description="Disordered" evidence="1">
    <location>
        <begin position="36"/>
        <end position="76"/>
    </location>
</feature>
<dbReference type="PROSITE" id="PS51257">
    <property type="entry name" value="PROKAR_LIPOPROTEIN"/>
    <property type="match status" value="1"/>
</dbReference>
<reference evidence="4 5" key="1">
    <citation type="submission" date="2019-03" db="EMBL/GenBank/DDBJ databases">
        <title>Genomic analyses of the natural microbiome of Caenorhabditis elegans.</title>
        <authorList>
            <person name="Samuel B."/>
        </authorList>
    </citation>
    <scope>NUCLEOTIDE SEQUENCE [LARGE SCALE GENOMIC DNA]</scope>
    <source>
        <strain evidence="4 5">JUb65</strain>
    </source>
</reference>
<dbReference type="AlphaFoldDB" id="A0A4V3BKU9"/>
<comment type="caution">
    <text evidence="4">The sequence shown here is derived from an EMBL/GenBank/DDBJ whole genome shotgun (WGS) entry which is preliminary data.</text>
</comment>
<feature type="compositionally biased region" description="Low complexity" evidence="1">
    <location>
        <begin position="38"/>
        <end position="73"/>
    </location>
</feature>
<feature type="chain" id="PRO_5038887185" evidence="2">
    <location>
        <begin position="30"/>
        <end position="226"/>
    </location>
</feature>
<evidence type="ECO:0000259" key="3">
    <source>
        <dbReference type="Pfam" id="PF14016"/>
    </source>
</evidence>
<organism evidence="4 5">
    <name type="scientific">Curtobacterium flaccumfaciens</name>
    <dbReference type="NCBI Taxonomy" id="2035"/>
    <lineage>
        <taxon>Bacteria</taxon>
        <taxon>Bacillati</taxon>
        <taxon>Actinomycetota</taxon>
        <taxon>Actinomycetes</taxon>
        <taxon>Micrococcales</taxon>
        <taxon>Microbacteriaceae</taxon>
        <taxon>Curtobacterium</taxon>
    </lineage>
</organism>
<evidence type="ECO:0000256" key="1">
    <source>
        <dbReference type="SAM" id="MobiDB-lite"/>
    </source>
</evidence>
<sequence length="226" mass="22223">MRWLRWIMQQRARITVLVGTGIVAAALLAGCSSGGTGTPTETATATETVTASPTTAPSSAGASSPGATTPAGASGAGGGSSACATSSLAGSIEAGSGGAAGSTYVHLVLRNTGSATCTLQGWPGVSFVGDTNGTQLGNAASQDRASAHSTVTLAAGQQAVAPLKITNAENYPAGKCDPVSPDGFRVYPPGSKQSLFIKDADYTACRSTDVSVLEVQGLVAEGQAVD</sequence>
<evidence type="ECO:0000313" key="4">
    <source>
        <dbReference type="EMBL" id="TDN44242.1"/>
    </source>
</evidence>